<protein>
    <submittedName>
        <fullName evidence="7">TetR family transcriptional regulator C-terminal domain-containing protein</fullName>
    </submittedName>
</protein>
<keyword evidence="1" id="KW-0678">Repressor</keyword>
<dbReference type="SUPFAM" id="SSF46689">
    <property type="entry name" value="Homeodomain-like"/>
    <property type="match status" value="1"/>
</dbReference>
<name>A0AAU1UIE0_9ACTN</name>
<dbReference type="Gene3D" id="1.10.357.10">
    <property type="entry name" value="Tetracycline Repressor, domain 2"/>
    <property type="match status" value="1"/>
</dbReference>
<dbReference type="InterPro" id="IPR050109">
    <property type="entry name" value="HTH-type_TetR-like_transc_reg"/>
</dbReference>
<gene>
    <name evidence="7" type="ORF">OHU69_43480</name>
</gene>
<keyword evidence="4" id="KW-0804">Transcription</keyword>
<dbReference type="Pfam" id="PF00440">
    <property type="entry name" value="TetR_N"/>
    <property type="match status" value="1"/>
</dbReference>
<feature type="domain" description="HTH tetR-type" evidence="5">
    <location>
        <begin position="21"/>
        <end position="66"/>
    </location>
</feature>
<keyword evidence="3" id="KW-0238">DNA-binding</keyword>
<evidence type="ECO:0000256" key="2">
    <source>
        <dbReference type="ARBA" id="ARBA00023015"/>
    </source>
</evidence>
<dbReference type="AlphaFoldDB" id="A0AAU1UIE0"/>
<dbReference type="InterPro" id="IPR009057">
    <property type="entry name" value="Homeodomain-like_sf"/>
</dbReference>
<evidence type="ECO:0000256" key="3">
    <source>
        <dbReference type="ARBA" id="ARBA00023125"/>
    </source>
</evidence>
<dbReference type="InterPro" id="IPR036271">
    <property type="entry name" value="Tet_transcr_reg_TetR-rel_C_sf"/>
</dbReference>
<sequence>MPSSTRPKRVRKNPEARRAEIVAAAAAIALAEGLECITMRRVADELAVRPGLISHYFPVAEDLVAEAFGVAATAELDELIPVDRPEGETLADLARFFHLTTGNRFDGVSRLWLNARHLSRYRDRLRDRVGHQEAQWRERLTQLIRDGVAAGALRTENPEVTAIQILVVLDGLGVHANTERANRPPAVTAMAITTAERELDVPVGTFAELIAAQHDPDERP</sequence>
<dbReference type="Pfam" id="PF13977">
    <property type="entry name" value="TetR_C_6"/>
    <property type="match status" value="1"/>
</dbReference>
<dbReference type="PANTHER" id="PTHR30055">
    <property type="entry name" value="HTH-TYPE TRANSCRIPTIONAL REGULATOR RUTR"/>
    <property type="match status" value="1"/>
</dbReference>
<evidence type="ECO:0000259" key="5">
    <source>
        <dbReference type="Pfam" id="PF00440"/>
    </source>
</evidence>
<dbReference type="InterPro" id="IPR039538">
    <property type="entry name" value="BetI_C"/>
</dbReference>
<dbReference type="PANTHER" id="PTHR30055:SF234">
    <property type="entry name" value="HTH-TYPE TRANSCRIPTIONAL REGULATOR BETI"/>
    <property type="match status" value="1"/>
</dbReference>
<dbReference type="GO" id="GO:0003700">
    <property type="term" value="F:DNA-binding transcription factor activity"/>
    <property type="evidence" value="ECO:0007669"/>
    <property type="project" value="TreeGrafter"/>
</dbReference>
<organism evidence="7">
    <name type="scientific">Streptomyces sp. NBC_00119</name>
    <dbReference type="NCBI Taxonomy" id="2975659"/>
    <lineage>
        <taxon>Bacteria</taxon>
        <taxon>Bacillati</taxon>
        <taxon>Actinomycetota</taxon>
        <taxon>Actinomycetes</taxon>
        <taxon>Kitasatosporales</taxon>
        <taxon>Streptomycetaceae</taxon>
        <taxon>Streptomyces</taxon>
    </lineage>
</organism>
<dbReference type="GO" id="GO:0000976">
    <property type="term" value="F:transcription cis-regulatory region binding"/>
    <property type="evidence" value="ECO:0007669"/>
    <property type="project" value="TreeGrafter"/>
</dbReference>
<evidence type="ECO:0000313" key="7">
    <source>
        <dbReference type="EMBL" id="WTS17307.1"/>
    </source>
</evidence>
<evidence type="ECO:0000256" key="4">
    <source>
        <dbReference type="ARBA" id="ARBA00023163"/>
    </source>
</evidence>
<evidence type="ECO:0000259" key="6">
    <source>
        <dbReference type="Pfam" id="PF13977"/>
    </source>
</evidence>
<keyword evidence="2" id="KW-0805">Transcription regulation</keyword>
<proteinExistence type="predicted"/>
<reference evidence="7" key="1">
    <citation type="submission" date="2022-10" db="EMBL/GenBank/DDBJ databases">
        <title>The complete genomes of actinobacterial strains from the NBC collection.</title>
        <authorList>
            <person name="Joergensen T.S."/>
            <person name="Alvarez Arevalo M."/>
            <person name="Sterndorff E.B."/>
            <person name="Faurdal D."/>
            <person name="Vuksanovic O."/>
            <person name="Mourched A.-S."/>
            <person name="Charusanti P."/>
            <person name="Shaw S."/>
            <person name="Blin K."/>
            <person name="Weber T."/>
        </authorList>
    </citation>
    <scope>NUCLEOTIDE SEQUENCE</scope>
    <source>
        <strain evidence="7">NBC_00119</strain>
    </source>
</reference>
<accession>A0AAU1UIE0</accession>
<evidence type="ECO:0000256" key="1">
    <source>
        <dbReference type="ARBA" id="ARBA00022491"/>
    </source>
</evidence>
<dbReference type="SUPFAM" id="SSF48498">
    <property type="entry name" value="Tetracyclin repressor-like, C-terminal domain"/>
    <property type="match status" value="1"/>
</dbReference>
<dbReference type="EMBL" id="CP108195">
    <property type="protein sequence ID" value="WTS17307.1"/>
    <property type="molecule type" value="Genomic_DNA"/>
</dbReference>
<dbReference type="InterPro" id="IPR001647">
    <property type="entry name" value="HTH_TetR"/>
</dbReference>
<feature type="domain" description="BetI-type transcriptional repressor C-terminal" evidence="6">
    <location>
        <begin position="108"/>
        <end position="186"/>
    </location>
</feature>